<name>A0A2P2Q211_RHIMU</name>
<organism evidence="1">
    <name type="scientific">Rhizophora mucronata</name>
    <name type="common">Asiatic mangrove</name>
    <dbReference type="NCBI Taxonomy" id="61149"/>
    <lineage>
        <taxon>Eukaryota</taxon>
        <taxon>Viridiplantae</taxon>
        <taxon>Streptophyta</taxon>
        <taxon>Embryophyta</taxon>
        <taxon>Tracheophyta</taxon>
        <taxon>Spermatophyta</taxon>
        <taxon>Magnoliopsida</taxon>
        <taxon>eudicotyledons</taxon>
        <taxon>Gunneridae</taxon>
        <taxon>Pentapetalae</taxon>
        <taxon>rosids</taxon>
        <taxon>fabids</taxon>
        <taxon>Malpighiales</taxon>
        <taxon>Rhizophoraceae</taxon>
        <taxon>Rhizophora</taxon>
    </lineage>
</organism>
<proteinExistence type="predicted"/>
<sequence>MRLLYYDLDVIGFVCRIASVK</sequence>
<protein>
    <submittedName>
        <fullName evidence="1">Uncharacterized protein</fullName>
    </submittedName>
</protein>
<reference evidence="1" key="1">
    <citation type="submission" date="2018-02" db="EMBL/GenBank/DDBJ databases">
        <title>Rhizophora mucronata_Transcriptome.</title>
        <authorList>
            <person name="Meera S.P."/>
            <person name="Sreeshan A."/>
            <person name="Augustine A."/>
        </authorList>
    </citation>
    <scope>NUCLEOTIDE SEQUENCE</scope>
    <source>
        <tissue evidence="1">Leaf</tissue>
    </source>
</reference>
<dbReference type="AlphaFoldDB" id="A0A2P2Q211"/>
<accession>A0A2P2Q211</accession>
<dbReference type="EMBL" id="GGEC01080562">
    <property type="protein sequence ID" value="MBX61046.1"/>
    <property type="molecule type" value="Transcribed_RNA"/>
</dbReference>
<evidence type="ECO:0000313" key="1">
    <source>
        <dbReference type="EMBL" id="MBX61046.1"/>
    </source>
</evidence>